<dbReference type="Gene3D" id="1.10.3210.10">
    <property type="entry name" value="Hypothetical protein af1432"/>
    <property type="match status" value="1"/>
</dbReference>
<name>A0A859FHY9_9BACI</name>
<gene>
    <name evidence="2" type="ORF">FLK61_39785</name>
</gene>
<evidence type="ECO:0000313" key="3">
    <source>
        <dbReference type="Proteomes" id="UP000318138"/>
    </source>
</evidence>
<sequence>MLVNIHVNQADERYFLAEDLYMQGRLLMKAGGRFSPRIRHLLQQQKITHVTVTEDKSYIGRLKKQPTLEDAKVAKKAFFDMLTHVGEERRYGNSLHKMADFKWIEGLFVMHMEDPGIRQAVARMEATDPLTLRHTFDTFIFGSLLARRLLLTDIHAFSQACLLHDIGKTSLPTEILHKSPLTADELTELRAHIGDGYRLLQKLYVDKQATAYVKAYGEFRQFYVKAGERRPYLRESQLLSIVDMYSALTLPKPYRKAFPAPKALEMILGKQRWVAHDLLYELCKLLEIFPAKSIVELTNGEKLAVKSVYDNAPTLPTLTDGDPKNDKRLPTNLSVSVANLIHIPY</sequence>
<dbReference type="KEGG" id="psua:FLK61_39785"/>
<dbReference type="PANTHER" id="PTHR43155:SF2">
    <property type="entry name" value="CYCLIC DI-GMP PHOSPHODIESTERASE PA4108"/>
    <property type="match status" value="1"/>
</dbReference>
<dbReference type="EMBL" id="CP041372">
    <property type="protein sequence ID" value="QKS72757.1"/>
    <property type="molecule type" value="Genomic_DNA"/>
</dbReference>
<proteinExistence type="predicted"/>
<feature type="domain" description="HD/PDEase" evidence="1">
    <location>
        <begin position="127"/>
        <end position="257"/>
    </location>
</feature>
<dbReference type="SMART" id="SM00471">
    <property type="entry name" value="HDc"/>
    <property type="match status" value="1"/>
</dbReference>
<dbReference type="RefSeq" id="WP_176010726.1">
    <property type="nucleotide sequence ID" value="NZ_CP041372.2"/>
</dbReference>
<dbReference type="InterPro" id="IPR003607">
    <property type="entry name" value="HD/PDEase_dom"/>
</dbReference>
<reference evidence="3" key="1">
    <citation type="submission" date="2019-07" db="EMBL/GenBank/DDBJ databases">
        <title>Bacillus alkalisoli sp. nov. isolated from saline soil.</title>
        <authorList>
            <person name="Sun J.-Q."/>
            <person name="Xu L."/>
        </authorList>
    </citation>
    <scope>NUCLEOTIDE SEQUENCE [LARGE SCALE GENOMIC DNA]</scope>
    <source>
        <strain evidence="3">M4U3P1</strain>
    </source>
</reference>
<keyword evidence="3" id="KW-1185">Reference proteome</keyword>
<dbReference type="AlphaFoldDB" id="A0A859FHY9"/>
<evidence type="ECO:0000313" key="2">
    <source>
        <dbReference type="EMBL" id="QKS72757.1"/>
    </source>
</evidence>
<dbReference type="PANTHER" id="PTHR43155">
    <property type="entry name" value="CYCLIC DI-GMP PHOSPHODIESTERASE PA4108-RELATED"/>
    <property type="match status" value="1"/>
</dbReference>
<protein>
    <submittedName>
        <fullName evidence="2">HD domain-containing protein</fullName>
    </submittedName>
</protein>
<dbReference type="Proteomes" id="UP000318138">
    <property type="component" value="Chromosome"/>
</dbReference>
<evidence type="ECO:0000259" key="1">
    <source>
        <dbReference type="SMART" id="SM00471"/>
    </source>
</evidence>
<accession>A0A859FHY9</accession>
<dbReference type="SUPFAM" id="SSF109604">
    <property type="entry name" value="HD-domain/PDEase-like"/>
    <property type="match status" value="1"/>
</dbReference>
<dbReference type="Pfam" id="PF13487">
    <property type="entry name" value="HD_5"/>
    <property type="match status" value="1"/>
</dbReference>
<dbReference type="CDD" id="cd00077">
    <property type="entry name" value="HDc"/>
    <property type="match status" value="1"/>
</dbReference>
<organism evidence="2 3">
    <name type="scientific">Paenalkalicoccus suaedae</name>
    <dbReference type="NCBI Taxonomy" id="2592382"/>
    <lineage>
        <taxon>Bacteria</taxon>
        <taxon>Bacillati</taxon>
        <taxon>Bacillota</taxon>
        <taxon>Bacilli</taxon>
        <taxon>Bacillales</taxon>
        <taxon>Bacillaceae</taxon>
        <taxon>Paenalkalicoccus</taxon>
    </lineage>
</organism>